<dbReference type="Proteomes" id="UP000727993">
    <property type="component" value="Unassembled WGS sequence"/>
</dbReference>
<proteinExistence type="predicted"/>
<reference evidence="2 3" key="1">
    <citation type="submission" date="2020-10" db="EMBL/GenBank/DDBJ databases">
        <title>Connecting structure to function with the recovery of over 1000 high-quality activated sludge metagenome-assembled genomes encoding full-length rRNA genes using long-read sequencing.</title>
        <authorList>
            <person name="Singleton C.M."/>
            <person name="Petriglieri F."/>
            <person name="Kristensen J.M."/>
            <person name="Kirkegaard R.H."/>
            <person name="Michaelsen T.Y."/>
            <person name="Andersen M.H."/>
            <person name="Karst S.M."/>
            <person name="Dueholm M.S."/>
            <person name="Nielsen P.H."/>
            <person name="Albertsen M."/>
        </authorList>
    </citation>
    <scope>NUCLEOTIDE SEQUENCE [LARGE SCALE GENOMIC DNA]</scope>
    <source>
        <strain evidence="2">Lyne_18-Q3-R50-59_MAXAC.006</strain>
    </source>
</reference>
<protein>
    <submittedName>
        <fullName evidence="2">Uncharacterized protein</fullName>
    </submittedName>
</protein>
<feature type="compositionally biased region" description="Basic and acidic residues" evidence="1">
    <location>
        <begin position="58"/>
        <end position="77"/>
    </location>
</feature>
<evidence type="ECO:0000256" key="1">
    <source>
        <dbReference type="SAM" id="MobiDB-lite"/>
    </source>
</evidence>
<comment type="caution">
    <text evidence="2">The sequence shown here is derived from an EMBL/GenBank/DDBJ whole genome shotgun (WGS) entry which is preliminary data.</text>
</comment>
<organism evidence="2 3">
    <name type="scientific">Candidatus Neomicrothrix subdominans</name>
    <dbReference type="NCBI Taxonomy" id="2954438"/>
    <lineage>
        <taxon>Bacteria</taxon>
        <taxon>Bacillati</taxon>
        <taxon>Actinomycetota</taxon>
        <taxon>Acidimicrobiia</taxon>
        <taxon>Acidimicrobiales</taxon>
        <taxon>Microthrixaceae</taxon>
        <taxon>Candidatus Neomicrothrix</taxon>
    </lineage>
</organism>
<gene>
    <name evidence="2" type="ORF">IPN02_14755</name>
</gene>
<evidence type="ECO:0000313" key="3">
    <source>
        <dbReference type="Proteomes" id="UP000727993"/>
    </source>
</evidence>
<dbReference type="AlphaFoldDB" id="A0A936NDN5"/>
<dbReference type="EMBL" id="JADJZA010000008">
    <property type="protein sequence ID" value="MBK9298060.1"/>
    <property type="molecule type" value="Genomic_DNA"/>
</dbReference>
<name>A0A936NDN5_9ACTN</name>
<sequence>MANKTISLPDDVTPIIESLDVPFSTWVADQLRRHAAAQGALSLGQQLLADAALAGPERPTDEESRVAMERMERSAPW</sequence>
<feature type="region of interest" description="Disordered" evidence="1">
    <location>
        <begin position="54"/>
        <end position="77"/>
    </location>
</feature>
<evidence type="ECO:0000313" key="2">
    <source>
        <dbReference type="EMBL" id="MBK9298060.1"/>
    </source>
</evidence>
<accession>A0A936NDN5</accession>